<accession>A0A8J7C411</accession>
<gene>
    <name evidence="2" type="ORF">ICL16_01200</name>
</gene>
<evidence type="ECO:0000313" key="3">
    <source>
        <dbReference type="Proteomes" id="UP000629098"/>
    </source>
</evidence>
<keyword evidence="3" id="KW-1185">Reference proteome</keyword>
<dbReference type="EMBL" id="JACXAE010000009">
    <property type="protein sequence ID" value="MBD2770774.1"/>
    <property type="molecule type" value="Genomic_DNA"/>
</dbReference>
<evidence type="ECO:0000313" key="2">
    <source>
        <dbReference type="EMBL" id="MBD2770774.1"/>
    </source>
</evidence>
<dbReference type="RefSeq" id="WP_190825067.1">
    <property type="nucleotide sequence ID" value="NZ_CAWPPI010000009.1"/>
</dbReference>
<sequence>MTEPTELKQQYERFKELFALGRQRYLDAGGDPQRSNGSLHGNDYLSQEERKELAELGRKLSGFYVQDGYAHVHGRSWKLPDNSPLVK</sequence>
<dbReference type="AlphaFoldDB" id="A0A8J7C411"/>
<dbReference type="Proteomes" id="UP000629098">
    <property type="component" value="Unassembled WGS sequence"/>
</dbReference>
<proteinExistence type="predicted"/>
<reference evidence="2" key="1">
    <citation type="submission" date="2020-09" db="EMBL/GenBank/DDBJ databases">
        <title>Iningainema tapete sp. nov. (Scytonemataceae, Cyanobacteria) from greenhouses in central Florida (USA) produces two types of nodularin with biosynthetic potential for microcystin-LR and anabaenopeptins.</title>
        <authorList>
            <person name="Berthold D.E."/>
            <person name="Lefler F.W."/>
            <person name="Huang I.-S."/>
            <person name="Abdulla H."/>
            <person name="Zimba P.V."/>
            <person name="Laughinghouse H.D. IV."/>
        </authorList>
    </citation>
    <scope>NUCLEOTIDE SEQUENCE</scope>
    <source>
        <strain evidence="2">BLCCT55</strain>
    </source>
</reference>
<comment type="caution">
    <text evidence="2">The sequence shown here is derived from an EMBL/GenBank/DDBJ whole genome shotgun (WGS) entry which is preliminary data.</text>
</comment>
<name>A0A8J7C411_9CYAN</name>
<evidence type="ECO:0000256" key="1">
    <source>
        <dbReference type="SAM" id="MobiDB-lite"/>
    </source>
</evidence>
<organism evidence="2 3">
    <name type="scientific">Iningainema tapete BLCC-T55</name>
    <dbReference type="NCBI Taxonomy" id="2748662"/>
    <lineage>
        <taxon>Bacteria</taxon>
        <taxon>Bacillati</taxon>
        <taxon>Cyanobacteriota</taxon>
        <taxon>Cyanophyceae</taxon>
        <taxon>Nostocales</taxon>
        <taxon>Scytonemataceae</taxon>
        <taxon>Iningainema tapete</taxon>
    </lineage>
</organism>
<feature type="region of interest" description="Disordered" evidence="1">
    <location>
        <begin position="26"/>
        <end position="46"/>
    </location>
</feature>
<protein>
    <submittedName>
        <fullName evidence="2">Uncharacterized protein</fullName>
    </submittedName>
</protein>